<sequence length="467" mass="51169">MGQLWFAPLFYMLCKILLLNHSVITFCLFLGRFAVMADAESQNGENHLPHKIYLDYNATTPPATEVVKAVEEALREAWGNPSSSYTAGSCKAKELIDTARAHVAKMVGGKPEDIIFTSGGTEANNMVLFSTVENFNSTSKERQNNRVALALPHIITSNVEHDSVALPLLHLQKTHRAEITFVPVSTVTGRIEVEDIISAVRPNTCLVSIMLANNETGVIMPVGELSQCLASMSKERSAQGLPKILLHTDAAQALGKVEVDVQELGVNYLTIVGHKFYGPRIGALYVRGLGQHSSLLPMLYGGGQERNFRPGTENTPMIAGLGKAAELVFLHCAVYEAHMRRIRDYLEERLEAVFEDRIRLNSRFPGAERLPNTCNVSLLKPAMLGHEWLSHCQYLQASIGAACHSDRGDRPSPVLLNSGVPQEAATSAVRLSVGRETSQDDVDLIVRDLEQAAQLLGVNKKSLKKLP</sequence>
<comment type="subcellular location">
    <subcellularLocation>
        <location evidence="2">Cytoplasm</location>
        <location evidence="2">Cytosol</location>
    </subcellularLocation>
</comment>
<evidence type="ECO:0000256" key="8">
    <source>
        <dbReference type="ARBA" id="ARBA00023239"/>
    </source>
</evidence>
<dbReference type="Gene3D" id="3.90.1150.10">
    <property type="entry name" value="Aspartate Aminotransferase, domain 1"/>
    <property type="match status" value="1"/>
</dbReference>
<comment type="cofactor">
    <cofactor evidence="1">
        <name>pyridoxal 5'-phosphate</name>
        <dbReference type="ChEBI" id="CHEBI:597326"/>
    </cofactor>
</comment>
<feature type="domain" description="Aminotransferase class V" evidence="13">
    <location>
        <begin position="52"/>
        <end position="444"/>
    </location>
</feature>
<dbReference type="Pfam" id="PF00266">
    <property type="entry name" value="Aminotran_5"/>
    <property type="match status" value="1"/>
</dbReference>
<protein>
    <recommendedName>
        <fullName evidence="11">Selenocysteine lyase</fullName>
        <ecNumber evidence="10">4.4.1.16</ecNumber>
    </recommendedName>
</protein>
<keyword evidence="8" id="KW-0456">Lyase</keyword>
<proteinExistence type="inferred from homology"/>
<dbReference type="GO" id="GO:0016740">
    <property type="term" value="F:transferase activity"/>
    <property type="evidence" value="ECO:0007669"/>
    <property type="project" value="UniProtKB-KW"/>
</dbReference>
<dbReference type="InterPro" id="IPR015424">
    <property type="entry name" value="PyrdxlP-dep_Trfase"/>
</dbReference>
<comment type="similarity">
    <text evidence="3">Belongs to the class-V pyridoxal-phosphate-dependent aminotransferase family.</text>
</comment>
<dbReference type="PANTHER" id="PTHR11601">
    <property type="entry name" value="CYSTEINE DESULFURYLASE FAMILY MEMBER"/>
    <property type="match status" value="1"/>
</dbReference>
<dbReference type="PANTHER" id="PTHR11601:SF62">
    <property type="entry name" value="SELENOCYSTEINE LYASE"/>
    <property type="match status" value="1"/>
</dbReference>
<dbReference type="InterPro" id="IPR015422">
    <property type="entry name" value="PyrdxlP-dep_Trfase_small"/>
</dbReference>
<evidence type="ECO:0000256" key="3">
    <source>
        <dbReference type="ARBA" id="ARBA00009236"/>
    </source>
</evidence>
<keyword evidence="5" id="KW-0963">Cytoplasm</keyword>
<dbReference type="InterPro" id="IPR016454">
    <property type="entry name" value="Cysteine_dSase"/>
</dbReference>
<dbReference type="PIRSF" id="PIRSF005572">
    <property type="entry name" value="NifS"/>
    <property type="match status" value="1"/>
</dbReference>
<dbReference type="Bgee" id="ENSXETG00000026777">
    <property type="expression patterns" value="Expressed in early embryo and 16 other cell types or tissues"/>
</dbReference>
<name>A0A6I8QXP2_XENTR</name>
<organism evidence="14">
    <name type="scientific">Xenopus tropicalis</name>
    <name type="common">Western clawed frog</name>
    <name type="synonym">Silurana tropicalis</name>
    <dbReference type="NCBI Taxonomy" id="8364"/>
    <lineage>
        <taxon>Eukaryota</taxon>
        <taxon>Metazoa</taxon>
        <taxon>Chordata</taxon>
        <taxon>Craniata</taxon>
        <taxon>Vertebrata</taxon>
        <taxon>Euteleostomi</taxon>
        <taxon>Amphibia</taxon>
        <taxon>Batrachia</taxon>
        <taxon>Anura</taxon>
        <taxon>Pipoidea</taxon>
        <taxon>Pipidae</taxon>
        <taxon>Xenopodinae</taxon>
        <taxon>Xenopus</taxon>
        <taxon>Silurana</taxon>
    </lineage>
</organism>
<evidence type="ECO:0000256" key="12">
    <source>
        <dbReference type="ARBA" id="ARBA00050785"/>
    </source>
</evidence>
<comment type="catalytic activity">
    <reaction evidence="12">
        <text>L-selenocysteine + AH2 = hydrogenselenide + L-alanine + A + H(+)</text>
        <dbReference type="Rhea" id="RHEA:11632"/>
        <dbReference type="ChEBI" id="CHEBI:13193"/>
        <dbReference type="ChEBI" id="CHEBI:15378"/>
        <dbReference type="ChEBI" id="CHEBI:17499"/>
        <dbReference type="ChEBI" id="CHEBI:29317"/>
        <dbReference type="ChEBI" id="CHEBI:57843"/>
        <dbReference type="ChEBI" id="CHEBI:57972"/>
        <dbReference type="EC" id="4.4.1.16"/>
    </reaction>
    <physiologicalReaction direction="left-to-right" evidence="12">
        <dbReference type="Rhea" id="RHEA:11633"/>
    </physiologicalReaction>
</comment>
<dbReference type="EC" id="4.4.1.16" evidence="10"/>
<dbReference type="GO" id="GO:0009000">
    <property type="term" value="F:selenocysteine lyase activity"/>
    <property type="evidence" value="ECO:0007669"/>
    <property type="project" value="UniProtKB-EC"/>
</dbReference>
<dbReference type="Gene3D" id="3.40.640.10">
    <property type="entry name" value="Type I PLP-dependent aspartate aminotransferase-like (Major domain)"/>
    <property type="match status" value="1"/>
</dbReference>
<dbReference type="GeneTree" id="ENSGT00940000157773"/>
<comment type="subunit">
    <text evidence="4">Homodimer.</text>
</comment>
<evidence type="ECO:0000256" key="6">
    <source>
        <dbReference type="ARBA" id="ARBA00022679"/>
    </source>
</evidence>
<dbReference type="FunFam" id="3.90.1150.10:FF:000065">
    <property type="entry name" value="Selenocysteine lyase"/>
    <property type="match status" value="1"/>
</dbReference>
<reference evidence="14" key="1">
    <citation type="journal article" date="2010" name="Science">
        <title>The genome of the Western clawed frog Xenopus tropicalis.</title>
        <authorList>
            <person name="Hellsten U."/>
            <person name="Harland R.M."/>
            <person name="Gilchrist M.J."/>
            <person name="Hendrix D."/>
            <person name="Jurka J."/>
            <person name="Kapitonov V."/>
            <person name="Ovcharenko I."/>
            <person name="Putnam N.H."/>
            <person name="Shu S."/>
            <person name="Taher L."/>
            <person name="Blitz I.L."/>
            <person name="Blumberg B."/>
            <person name="Dichmann D.S."/>
            <person name="Dubchak I."/>
            <person name="Amaya E."/>
            <person name="Detter J.C."/>
            <person name="Fletcher R."/>
            <person name="Gerhard D.S."/>
            <person name="Goodstein D."/>
            <person name="Graves T."/>
            <person name="Grigoriev I.V."/>
            <person name="Grimwood J."/>
            <person name="Kawashima T."/>
            <person name="Lindquist E."/>
            <person name="Lucas S.M."/>
            <person name="Mead P.E."/>
            <person name="Mitros T."/>
            <person name="Ogino H."/>
            <person name="Ohta Y."/>
            <person name="Poliakov A.V."/>
            <person name="Pollet N."/>
            <person name="Robert J."/>
            <person name="Salamov A."/>
            <person name="Sater A.K."/>
            <person name="Schmutz J."/>
            <person name="Terry A."/>
            <person name="Vize P.D."/>
            <person name="Warren W.C."/>
            <person name="Wells D."/>
            <person name="Wills A."/>
            <person name="Wilson R.K."/>
            <person name="Zimmerman L.B."/>
            <person name="Zorn A.M."/>
            <person name="Grainger R."/>
            <person name="Grammer T."/>
            <person name="Khokha M.K."/>
            <person name="Richardson P.M."/>
            <person name="Rokhsar D.S."/>
        </authorList>
    </citation>
    <scope>NUCLEOTIDE SEQUENCE [LARGE SCALE GENOMIC DNA]</scope>
    <source>
        <strain evidence="14">Nigerian</strain>
    </source>
</reference>
<keyword evidence="7" id="KW-0663">Pyridoxal phosphate</keyword>
<reference evidence="14" key="2">
    <citation type="submission" date="2020-05" db="UniProtKB">
        <authorList>
            <consortium name="Ensembl"/>
        </authorList>
    </citation>
    <scope>IDENTIFICATION</scope>
</reference>
<comment type="function">
    <text evidence="9">Catalyzes the decomposition of L-selenocysteine to L-alanine and elemental selenium.</text>
</comment>
<accession>A0A6I8QXP2</accession>
<dbReference type="SUPFAM" id="SSF53383">
    <property type="entry name" value="PLP-dependent transferases"/>
    <property type="match status" value="1"/>
</dbReference>
<dbReference type="AlphaFoldDB" id="A0A6I8QXP2"/>
<evidence type="ECO:0000256" key="7">
    <source>
        <dbReference type="ARBA" id="ARBA00022898"/>
    </source>
</evidence>
<evidence type="ECO:0000313" key="14">
    <source>
        <dbReference type="Ensembl" id="ENSXETP00000073117"/>
    </source>
</evidence>
<dbReference type="FunFam" id="3.40.640.10:FF:000083">
    <property type="entry name" value="Selenocysteine lyase"/>
    <property type="match status" value="1"/>
</dbReference>
<evidence type="ECO:0000256" key="1">
    <source>
        <dbReference type="ARBA" id="ARBA00001933"/>
    </source>
</evidence>
<dbReference type="Xenbase" id="XB-GENE-485701">
    <property type="gene designation" value="scly"/>
</dbReference>
<evidence type="ECO:0000256" key="5">
    <source>
        <dbReference type="ARBA" id="ARBA00022490"/>
    </source>
</evidence>
<evidence type="ECO:0000256" key="2">
    <source>
        <dbReference type="ARBA" id="ARBA00004514"/>
    </source>
</evidence>
<keyword evidence="6" id="KW-0808">Transferase</keyword>
<evidence type="ECO:0000256" key="4">
    <source>
        <dbReference type="ARBA" id="ARBA00011738"/>
    </source>
</evidence>
<dbReference type="GO" id="GO:0005829">
    <property type="term" value="C:cytosol"/>
    <property type="evidence" value="ECO:0007669"/>
    <property type="project" value="UniProtKB-SubCell"/>
</dbReference>
<evidence type="ECO:0000256" key="9">
    <source>
        <dbReference type="ARBA" id="ARBA00037407"/>
    </source>
</evidence>
<evidence type="ECO:0000256" key="11">
    <source>
        <dbReference type="ARBA" id="ARBA00040554"/>
    </source>
</evidence>
<evidence type="ECO:0000259" key="13">
    <source>
        <dbReference type="Pfam" id="PF00266"/>
    </source>
</evidence>
<dbReference type="InterPro" id="IPR015421">
    <property type="entry name" value="PyrdxlP-dep_Trfase_major"/>
</dbReference>
<dbReference type="InterPro" id="IPR000192">
    <property type="entry name" value="Aminotrans_V_dom"/>
</dbReference>
<dbReference type="Ensembl" id="ENSXETT00000074382">
    <property type="protein sequence ID" value="ENSXETP00000073117"/>
    <property type="gene ID" value="ENSXETG00000026777"/>
</dbReference>
<dbReference type="Gene3D" id="1.10.260.50">
    <property type="match status" value="1"/>
</dbReference>
<evidence type="ECO:0000256" key="10">
    <source>
        <dbReference type="ARBA" id="ARBA00039054"/>
    </source>
</evidence>
<gene>
    <name evidence="14" type="primary">scly</name>
</gene>